<evidence type="ECO:0000313" key="3">
    <source>
        <dbReference type="Proteomes" id="UP000828390"/>
    </source>
</evidence>
<reference evidence="2" key="2">
    <citation type="submission" date="2020-11" db="EMBL/GenBank/DDBJ databases">
        <authorList>
            <person name="McCartney M.A."/>
            <person name="Auch B."/>
            <person name="Kono T."/>
            <person name="Mallez S."/>
            <person name="Becker A."/>
            <person name="Gohl D.M."/>
            <person name="Silverstein K.A.T."/>
            <person name="Koren S."/>
            <person name="Bechman K.B."/>
            <person name="Herman A."/>
            <person name="Abrahante J.E."/>
            <person name="Garbe J."/>
        </authorList>
    </citation>
    <scope>NUCLEOTIDE SEQUENCE</scope>
    <source>
        <strain evidence="2">Duluth1</strain>
        <tissue evidence="2">Whole animal</tissue>
    </source>
</reference>
<reference evidence="2" key="1">
    <citation type="journal article" date="2019" name="bioRxiv">
        <title>The Genome of the Zebra Mussel, Dreissena polymorpha: A Resource for Invasive Species Research.</title>
        <authorList>
            <person name="McCartney M.A."/>
            <person name="Auch B."/>
            <person name="Kono T."/>
            <person name="Mallez S."/>
            <person name="Zhang Y."/>
            <person name="Obille A."/>
            <person name="Becker A."/>
            <person name="Abrahante J.E."/>
            <person name="Garbe J."/>
            <person name="Badalamenti J.P."/>
            <person name="Herman A."/>
            <person name="Mangelson H."/>
            <person name="Liachko I."/>
            <person name="Sullivan S."/>
            <person name="Sone E.D."/>
            <person name="Koren S."/>
            <person name="Silverstein K.A.T."/>
            <person name="Beckman K.B."/>
            <person name="Gohl D.M."/>
        </authorList>
    </citation>
    <scope>NUCLEOTIDE SEQUENCE</scope>
    <source>
        <strain evidence="2">Duluth1</strain>
        <tissue evidence="2">Whole animal</tissue>
    </source>
</reference>
<dbReference type="EMBL" id="JAIWYP010000014">
    <property type="protein sequence ID" value="KAH3709858.1"/>
    <property type="molecule type" value="Genomic_DNA"/>
</dbReference>
<evidence type="ECO:0000313" key="2">
    <source>
        <dbReference type="EMBL" id="KAH3709858.1"/>
    </source>
</evidence>
<accession>A0A9D3YZ98</accession>
<gene>
    <name evidence="2" type="ORF">DPMN_069323</name>
</gene>
<dbReference type="Proteomes" id="UP000828390">
    <property type="component" value="Unassembled WGS sequence"/>
</dbReference>
<feature type="region of interest" description="Disordered" evidence="1">
    <location>
        <begin position="52"/>
        <end position="83"/>
    </location>
</feature>
<protein>
    <submittedName>
        <fullName evidence="2">Uncharacterized protein</fullName>
    </submittedName>
</protein>
<comment type="caution">
    <text evidence="2">The sequence shown here is derived from an EMBL/GenBank/DDBJ whole genome shotgun (WGS) entry which is preliminary data.</text>
</comment>
<feature type="compositionally biased region" description="Basic residues" evidence="1">
    <location>
        <begin position="72"/>
        <end position="83"/>
    </location>
</feature>
<name>A0A9D3YZ98_DREPO</name>
<evidence type="ECO:0000256" key="1">
    <source>
        <dbReference type="SAM" id="MobiDB-lite"/>
    </source>
</evidence>
<feature type="compositionally biased region" description="Polar residues" evidence="1">
    <location>
        <begin position="52"/>
        <end position="71"/>
    </location>
</feature>
<keyword evidence="3" id="KW-1185">Reference proteome</keyword>
<proteinExistence type="predicted"/>
<sequence>MRAKNHHGNGIVPLEATNIALSFASSTPSYRFWNAPMVKSPRPVMASSFASCGSTTRTDPLNTSDVASKASQVKHVKKRPWFP</sequence>
<organism evidence="2 3">
    <name type="scientific">Dreissena polymorpha</name>
    <name type="common">Zebra mussel</name>
    <name type="synonym">Mytilus polymorpha</name>
    <dbReference type="NCBI Taxonomy" id="45954"/>
    <lineage>
        <taxon>Eukaryota</taxon>
        <taxon>Metazoa</taxon>
        <taxon>Spiralia</taxon>
        <taxon>Lophotrochozoa</taxon>
        <taxon>Mollusca</taxon>
        <taxon>Bivalvia</taxon>
        <taxon>Autobranchia</taxon>
        <taxon>Heteroconchia</taxon>
        <taxon>Euheterodonta</taxon>
        <taxon>Imparidentia</taxon>
        <taxon>Neoheterodontei</taxon>
        <taxon>Myida</taxon>
        <taxon>Dreissenoidea</taxon>
        <taxon>Dreissenidae</taxon>
        <taxon>Dreissena</taxon>
    </lineage>
</organism>
<dbReference type="AlphaFoldDB" id="A0A9D3YZ98"/>